<accession>A0A9P6AHY2</accession>
<comment type="similarity">
    <text evidence="1">Belongs to the TfdA dioxygenase family.</text>
</comment>
<keyword evidence="8" id="KW-1185">Reference proteome</keyword>
<keyword evidence="2" id="KW-0479">Metal-binding</keyword>
<dbReference type="AlphaFoldDB" id="A0A9P6AHY2"/>
<proteinExistence type="inferred from homology"/>
<dbReference type="PANTHER" id="PTHR30468">
    <property type="entry name" value="ALPHA-KETOGLUTARATE-DEPENDENT SULFONATE DIOXYGENASE"/>
    <property type="match status" value="1"/>
</dbReference>
<dbReference type="Gene3D" id="3.60.130.10">
    <property type="entry name" value="Clavaminate synthase-like"/>
    <property type="match status" value="1"/>
</dbReference>
<dbReference type="FunFam" id="3.60.130.10:FF:000003">
    <property type="entry name" value="Alpha-ketoglutarate-dependent taurine dioxygenase"/>
    <property type="match status" value="1"/>
</dbReference>
<dbReference type="Proteomes" id="UP000886523">
    <property type="component" value="Unassembled WGS sequence"/>
</dbReference>
<evidence type="ECO:0000256" key="1">
    <source>
        <dbReference type="ARBA" id="ARBA00005896"/>
    </source>
</evidence>
<dbReference type="EMBL" id="MU129142">
    <property type="protein sequence ID" value="KAF9505664.1"/>
    <property type="molecule type" value="Genomic_DNA"/>
</dbReference>
<evidence type="ECO:0000256" key="2">
    <source>
        <dbReference type="ARBA" id="ARBA00022723"/>
    </source>
</evidence>
<dbReference type="InterPro" id="IPR042098">
    <property type="entry name" value="TauD-like_sf"/>
</dbReference>
<dbReference type="PANTHER" id="PTHR30468:SF1">
    <property type="entry name" value="ALPHA-KETOGLUTARATE-DEPENDENT SULFONATE DIOXYGENASE"/>
    <property type="match status" value="1"/>
</dbReference>
<evidence type="ECO:0000259" key="6">
    <source>
        <dbReference type="Pfam" id="PF02668"/>
    </source>
</evidence>
<evidence type="ECO:0000256" key="5">
    <source>
        <dbReference type="ARBA" id="ARBA00023004"/>
    </source>
</evidence>
<feature type="domain" description="TauD/TfdA-like" evidence="6">
    <location>
        <begin position="89"/>
        <end position="359"/>
    </location>
</feature>
<dbReference type="Pfam" id="PF02668">
    <property type="entry name" value="TauD"/>
    <property type="match status" value="1"/>
</dbReference>
<reference evidence="7" key="1">
    <citation type="journal article" date="2020" name="Nat. Commun.">
        <title>Large-scale genome sequencing of mycorrhizal fungi provides insights into the early evolution of symbiotic traits.</title>
        <authorList>
            <person name="Miyauchi S."/>
            <person name="Kiss E."/>
            <person name="Kuo A."/>
            <person name="Drula E."/>
            <person name="Kohler A."/>
            <person name="Sanchez-Garcia M."/>
            <person name="Morin E."/>
            <person name="Andreopoulos B."/>
            <person name="Barry K.W."/>
            <person name="Bonito G."/>
            <person name="Buee M."/>
            <person name="Carver A."/>
            <person name="Chen C."/>
            <person name="Cichocki N."/>
            <person name="Clum A."/>
            <person name="Culley D."/>
            <person name="Crous P.W."/>
            <person name="Fauchery L."/>
            <person name="Girlanda M."/>
            <person name="Hayes R.D."/>
            <person name="Keri Z."/>
            <person name="LaButti K."/>
            <person name="Lipzen A."/>
            <person name="Lombard V."/>
            <person name="Magnuson J."/>
            <person name="Maillard F."/>
            <person name="Murat C."/>
            <person name="Nolan M."/>
            <person name="Ohm R.A."/>
            <person name="Pangilinan J."/>
            <person name="Pereira M.F."/>
            <person name="Perotto S."/>
            <person name="Peter M."/>
            <person name="Pfister S."/>
            <person name="Riley R."/>
            <person name="Sitrit Y."/>
            <person name="Stielow J.B."/>
            <person name="Szollosi G."/>
            <person name="Zifcakova L."/>
            <person name="Stursova M."/>
            <person name="Spatafora J.W."/>
            <person name="Tedersoo L."/>
            <person name="Vaario L.M."/>
            <person name="Yamada A."/>
            <person name="Yan M."/>
            <person name="Wang P."/>
            <person name="Xu J."/>
            <person name="Bruns T."/>
            <person name="Baldrian P."/>
            <person name="Vilgalys R."/>
            <person name="Dunand C."/>
            <person name="Henrissat B."/>
            <person name="Grigoriev I.V."/>
            <person name="Hibbett D."/>
            <person name="Nagy L.G."/>
            <person name="Martin F.M."/>
        </authorList>
    </citation>
    <scope>NUCLEOTIDE SEQUENCE</scope>
    <source>
        <strain evidence="7">UP504</strain>
    </source>
</reference>
<evidence type="ECO:0000313" key="7">
    <source>
        <dbReference type="EMBL" id="KAF9505664.1"/>
    </source>
</evidence>
<dbReference type="InterPro" id="IPR051323">
    <property type="entry name" value="AtsK-like"/>
</dbReference>
<comment type="caution">
    <text evidence="7">The sequence shown here is derived from an EMBL/GenBank/DDBJ whole genome shotgun (WGS) entry which is preliminary data.</text>
</comment>
<evidence type="ECO:0000256" key="3">
    <source>
        <dbReference type="ARBA" id="ARBA00022964"/>
    </source>
</evidence>
<sequence>MAPSVAEIVPVTIDSDTSVDDVTLLKKHSLDKSSVVSAELKMGDGPLFPLYYPHFDNTEKFPPTEIFEHVDAGSRADPAKPHLLANATTEDLTPYIGTEIKGVQISQLNQEGLDELALYAAERKVLVFRDQDFKDLGPDRQVEIAKHFGPIQLHPTLGNVKGYREFHVVYHDGQHSRFEEYGGSNRLSKIQWHPDVTYEKQPPCTTFFFSLEQPSNTGGDTLFASQVEAYNRLSPGFQQRLEGLRAVHSAVHQADFSRKRNGPVRREPVETSHPVVRKHPVTGEKALFVNPGFTRYIEGYKQEESDSLLKFLFDHIARGADFQIRATYKPNTVVVGDNRVTVHPATNDFPSKVRRHAVRPTPQGEIPIPA</sequence>
<gene>
    <name evidence="7" type="ORF">BS47DRAFT_1378256</name>
</gene>
<keyword evidence="4" id="KW-0560">Oxidoreductase</keyword>
<dbReference type="InterPro" id="IPR003819">
    <property type="entry name" value="TauD/TfdA-like"/>
</dbReference>
<evidence type="ECO:0000313" key="8">
    <source>
        <dbReference type="Proteomes" id="UP000886523"/>
    </source>
</evidence>
<dbReference type="GO" id="GO:0046872">
    <property type="term" value="F:metal ion binding"/>
    <property type="evidence" value="ECO:0007669"/>
    <property type="project" value="UniProtKB-KW"/>
</dbReference>
<dbReference type="OrthoDB" id="10257314at2759"/>
<dbReference type="GO" id="GO:0016706">
    <property type="term" value="F:2-oxoglutarate-dependent dioxygenase activity"/>
    <property type="evidence" value="ECO:0007669"/>
    <property type="project" value="TreeGrafter"/>
</dbReference>
<organism evidence="7 8">
    <name type="scientific">Hydnum rufescens UP504</name>
    <dbReference type="NCBI Taxonomy" id="1448309"/>
    <lineage>
        <taxon>Eukaryota</taxon>
        <taxon>Fungi</taxon>
        <taxon>Dikarya</taxon>
        <taxon>Basidiomycota</taxon>
        <taxon>Agaricomycotina</taxon>
        <taxon>Agaricomycetes</taxon>
        <taxon>Cantharellales</taxon>
        <taxon>Hydnaceae</taxon>
        <taxon>Hydnum</taxon>
    </lineage>
</organism>
<name>A0A9P6AHY2_9AGAM</name>
<dbReference type="GO" id="GO:0005737">
    <property type="term" value="C:cytoplasm"/>
    <property type="evidence" value="ECO:0007669"/>
    <property type="project" value="TreeGrafter"/>
</dbReference>
<keyword evidence="3" id="KW-0223">Dioxygenase</keyword>
<evidence type="ECO:0000256" key="4">
    <source>
        <dbReference type="ARBA" id="ARBA00023002"/>
    </source>
</evidence>
<dbReference type="SUPFAM" id="SSF51197">
    <property type="entry name" value="Clavaminate synthase-like"/>
    <property type="match status" value="1"/>
</dbReference>
<keyword evidence="5" id="KW-0408">Iron</keyword>
<protein>
    <recommendedName>
        <fullName evidence="6">TauD/TfdA-like domain-containing protein</fullName>
    </recommendedName>
</protein>